<dbReference type="SUPFAM" id="SSF55031">
    <property type="entry name" value="Bacterial exopeptidase dimerisation domain"/>
    <property type="match status" value="1"/>
</dbReference>
<dbReference type="NCBIfam" id="TIGR01910">
    <property type="entry name" value="DapE-ArgE"/>
    <property type="match status" value="1"/>
</dbReference>
<evidence type="ECO:0000256" key="12">
    <source>
        <dbReference type="ARBA" id="ARBA00023154"/>
    </source>
</evidence>
<evidence type="ECO:0000256" key="10">
    <source>
        <dbReference type="ARBA" id="ARBA00022833"/>
    </source>
</evidence>
<accession>A0ABU9VQU6</accession>
<evidence type="ECO:0000256" key="8">
    <source>
        <dbReference type="ARBA" id="ARBA00022723"/>
    </source>
</evidence>
<dbReference type="InterPro" id="IPR050072">
    <property type="entry name" value="Peptidase_M20A"/>
</dbReference>
<organism evidence="16 17">
    <name type="scientific">Anoxynatronum sibiricum</name>
    <dbReference type="NCBI Taxonomy" id="210623"/>
    <lineage>
        <taxon>Bacteria</taxon>
        <taxon>Bacillati</taxon>
        <taxon>Bacillota</taxon>
        <taxon>Clostridia</taxon>
        <taxon>Eubacteriales</taxon>
        <taxon>Clostridiaceae</taxon>
        <taxon>Anoxynatronum</taxon>
    </lineage>
</organism>
<proteinExistence type="inferred from homology"/>
<evidence type="ECO:0000256" key="1">
    <source>
        <dbReference type="ARBA" id="ARBA00001941"/>
    </source>
</evidence>
<evidence type="ECO:0000313" key="16">
    <source>
        <dbReference type="EMBL" id="MEN1759543.1"/>
    </source>
</evidence>
<dbReference type="PANTHER" id="PTHR43808:SF8">
    <property type="entry name" value="PEPTIDASE M20 DIMERISATION DOMAIN-CONTAINING PROTEIN"/>
    <property type="match status" value="1"/>
</dbReference>
<dbReference type="Pfam" id="PF01546">
    <property type="entry name" value="Peptidase_M20"/>
    <property type="match status" value="1"/>
</dbReference>
<keyword evidence="9" id="KW-0378">Hydrolase</keyword>
<comment type="caution">
    <text evidence="16">The sequence shown here is derived from an EMBL/GenBank/DDBJ whole genome shotgun (WGS) entry which is preliminary data.</text>
</comment>
<comment type="similarity">
    <text evidence="4">Belongs to the peptidase M20A family.</text>
</comment>
<gene>
    <name evidence="16" type="ORF">AAIG11_03565</name>
</gene>
<dbReference type="PROSITE" id="PS00758">
    <property type="entry name" value="ARGE_DAPE_CPG2_1"/>
    <property type="match status" value="1"/>
</dbReference>
<evidence type="ECO:0000256" key="4">
    <source>
        <dbReference type="ARBA" id="ARBA00006247"/>
    </source>
</evidence>
<evidence type="ECO:0000313" key="17">
    <source>
        <dbReference type="Proteomes" id="UP001407405"/>
    </source>
</evidence>
<dbReference type="CDD" id="cd08659">
    <property type="entry name" value="M20_ArgE_DapE-like"/>
    <property type="match status" value="1"/>
</dbReference>
<protein>
    <recommendedName>
        <fullName evidence="6">Probable succinyl-diaminopimelate desuccinylase</fullName>
        <ecNumber evidence="5">3.5.1.18</ecNumber>
    </recommendedName>
</protein>
<dbReference type="InterPro" id="IPR001261">
    <property type="entry name" value="ArgE/DapE_CS"/>
</dbReference>
<comment type="catalytic activity">
    <reaction evidence="14">
        <text>N-succinyl-(2S,6S)-2,6-diaminopimelate + H2O = (2S,6S)-2,6-diaminopimelate + succinate</text>
        <dbReference type="Rhea" id="RHEA:22608"/>
        <dbReference type="ChEBI" id="CHEBI:15377"/>
        <dbReference type="ChEBI" id="CHEBI:30031"/>
        <dbReference type="ChEBI" id="CHEBI:57609"/>
        <dbReference type="ChEBI" id="CHEBI:58087"/>
        <dbReference type="EC" id="3.5.1.18"/>
    </reaction>
</comment>
<evidence type="ECO:0000256" key="14">
    <source>
        <dbReference type="ARBA" id="ARBA00051301"/>
    </source>
</evidence>
<dbReference type="InterPro" id="IPR010182">
    <property type="entry name" value="ArgE/DapE"/>
</dbReference>
<dbReference type="InterPro" id="IPR002933">
    <property type="entry name" value="Peptidase_M20"/>
</dbReference>
<dbReference type="Gene3D" id="3.40.630.10">
    <property type="entry name" value="Zn peptidases"/>
    <property type="match status" value="2"/>
</dbReference>
<reference evidence="16 17" key="1">
    <citation type="submission" date="2024-04" db="EMBL/GenBank/DDBJ databases">
        <title>Genome sequencing and metabolic network reconstruction of aminoacids and betaine degradation by Anoxynatronum sibiricum.</title>
        <authorList>
            <person name="Detkova E.N."/>
            <person name="Boltjanskaja Y.V."/>
            <person name="Mardanov A.V."/>
            <person name="Kevbrin V."/>
        </authorList>
    </citation>
    <scope>NUCLEOTIDE SEQUENCE [LARGE SCALE GENOMIC DNA]</scope>
    <source>
        <strain evidence="16 17">Z-7981</strain>
    </source>
</reference>
<keyword evidence="17" id="KW-1185">Reference proteome</keyword>
<evidence type="ECO:0000256" key="5">
    <source>
        <dbReference type="ARBA" id="ARBA00011921"/>
    </source>
</evidence>
<feature type="domain" description="Peptidase M20 dimerisation" evidence="15">
    <location>
        <begin position="181"/>
        <end position="291"/>
    </location>
</feature>
<evidence type="ECO:0000256" key="13">
    <source>
        <dbReference type="ARBA" id="ARBA00023285"/>
    </source>
</evidence>
<dbReference type="PANTHER" id="PTHR43808">
    <property type="entry name" value="ACETYLORNITHINE DEACETYLASE"/>
    <property type="match status" value="1"/>
</dbReference>
<evidence type="ECO:0000256" key="7">
    <source>
        <dbReference type="ARBA" id="ARBA00022605"/>
    </source>
</evidence>
<evidence type="ECO:0000256" key="6">
    <source>
        <dbReference type="ARBA" id="ARBA00016853"/>
    </source>
</evidence>
<keyword evidence="12" id="KW-0457">Lysine biosynthesis</keyword>
<dbReference type="EC" id="3.5.1.18" evidence="5"/>
<evidence type="ECO:0000256" key="3">
    <source>
        <dbReference type="ARBA" id="ARBA00005130"/>
    </source>
</evidence>
<keyword evidence="8" id="KW-0479">Metal-binding</keyword>
<comment type="cofactor">
    <cofactor evidence="2">
        <name>Zn(2+)</name>
        <dbReference type="ChEBI" id="CHEBI:29105"/>
    </cofactor>
</comment>
<keyword evidence="11" id="KW-0220">Diaminopimelate biosynthesis</keyword>
<name>A0ABU9VQU6_9CLOT</name>
<dbReference type="InterPro" id="IPR036264">
    <property type="entry name" value="Bact_exopeptidase_dim_dom"/>
</dbReference>
<evidence type="ECO:0000256" key="9">
    <source>
        <dbReference type="ARBA" id="ARBA00022801"/>
    </source>
</evidence>
<evidence type="ECO:0000256" key="11">
    <source>
        <dbReference type="ARBA" id="ARBA00022915"/>
    </source>
</evidence>
<keyword evidence="7" id="KW-0028">Amino-acid biosynthesis</keyword>
<evidence type="ECO:0000259" key="15">
    <source>
        <dbReference type="Pfam" id="PF07687"/>
    </source>
</evidence>
<comment type="pathway">
    <text evidence="3">Amino-acid biosynthesis; L-lysine biosynthesis via DAP pathway; LL-2,6-diaminopimelate from (S)-tetrahydrodipicolinate (succinylase route): step 3/3.</text>
</comment>
<dbReference type="Gene3D" id="3.30.70.360">
    <property type="match status" value="1"/>
</dbReference>
<keyword evidence="10" id="KW-0862">Zinc</keyword>
<keyword evidence="13" id="KW-0170">Cobalt</keyword>
<dbReference type="EMBL" id="JBCITM010000002">
    <property type="protein sequence ID" value="MEN1759543.1"/>
    <property type="molecule type" value="Genomic_DNA"/>
</dbReference>
<dbReference type="Proteomes" id="UP001407405">
    <property type="component" value="Unassembled WGS sequence"/>
</dbReference>
<sequence length="403" mass="45148">MEQPFFLPRDYFTTEELVDLTQSLIRIPSHKDTPGQERDIAHFIHHFLQKHHIESVLHPVIDERSNVIARVMGNGTGRSLMFNGHTDTVLPYNMTVDPYAAEIKNGCIYGRGSVDMKGALACFMMTLIMMRRSGFVPGGDVIFTGVIGEEGKSEGTEYVVKSDIRADAAVVGEPSDYEYAVGHRGLEWFDVIIRGKASHSGRPDKGVNAIEHAMTFIQRVKQDLYPILKEKYDEYTGESVMNFGTITGGTEQSTVADRCVIRLDRRYIPGETKDSVMAEYQEIIDRLQAEDNTFKAEIRVTPESLLELYHPPLITSVNEPIVSAVRESIRDVIHREPTITRGIGWSDAALLKTYANIPTVVFGPGDLSLAHTEEEHIAIDDLVNGVDIYARLVQHFTTLPPEE</sequence>
<dbReference type="RefSeq" id="WP_343184888.1">
    <property type="nucleotide sequence ID" value="NZ_JBCITM010000002.1"/>
</dbReference>
<dbReference type="InterPro" id="IPR011650">
    <property type="entry name" value="Peptidase_M20_dimer"/>
</dbReference>
<comment type="cofactor">
    <cofactor evidence="1">
        <name>Co(2+)</name>
        <dbReference type="ChEBI" id="CHEBI:48828"/>
    </cofactor>
</comment>
<evidence type="ECO:0000256" key="2">
    <source>
        <dbReference type="ARBA" id="ARBA00001947"/>
    </source>
</evidence>
<dbReference type="Pfam" id="PF07687">
    <property type="entry name" value="M20_dimer"/>
    <property type="match status" value="1"/>
</dbReference>
<dbReference type="SUPFAM" id="SSF53187">
    <property type="entry name" value="Zn-dependent exopeptidases"/>
    <property type="match status" value="1"/>
</dbReference>